<protein>
    <recommendedName>
        <fullName evidence="3">Nuclease SbcCD subunit C</fullName>
    </recommendedName>
</protein>
<dbReference type="PANTHER" id="PTHR32114">
    <property type="entry name" value="ABC TRANSPORTER ABCH.3"/>
    <property type="match status" value="1"/>
</dbReference>
<evidence type="ECO:0000313" key="7">
    <source>
        <dbReference type="EMBL" id="MBH0229508.1"/>
    </source>
</evidence>
<organism evidence="7 8">
    <name type="scientific">Halobacillus yeomjeoni</name>
    <dbReference type="NCBI Taxonomy" id="311194"/>
    <lineage>
        <taxon>Bacteria</taxon>
        <taxon>Bacillati</taxon>
        <taxon>Bacillota</taxon>
        <taxon>Bacilli</taxon>
        <taxon>Bacillales</taxon>
        <taxon>Bacillaceae</taxon>
        <taxon>Halobacillus</taxon>
    </lineage>
</organism>
<dbReference type="AlphaFoldDB" id="A0A931HU93"/>
<dbReference type="Gene3D" id="1.10.287.1490">
    <property type="match status" value="1"/>
</dbReference>
<dbReference type="PANTHER" id="PTHR32114:SF2">
    <property type="entry name" value="ABC TRANSPORTER ABCH.3"/>
    <property type="match status" value="1"/>
</dbReference>
<evidence type="ECO:0000256" key="3">
    <source>
        <dbReference type="ARBA" id="ARBA00013368"/>
    </source>
</evidence>
<dbReference type="Gene3D" id="1.20.1270.60">
    <property type="entry name" value="Arfaptin homology (AH) domain/BAR domain"/>
    <property type="match status" value="1"/>
</dbReference>
<evidence type="ECO:0000256" key="1">
    <source>
        <dbReference type="ARBA" id="ARBA00006930"/>
    </source>
</evidence>
<accession>A0A931HU93</accession>
<comment type="similarity">
    <text evidence="1">Belongs to the SMC family. SbcC subfamily.</text>
</comment>
<gene>
    <name evidence="7" type="ORF">H0267_04695</name>
</gene>
<reference evidence="7 8" key="1">
    <citation type="journal article" date="2005" name="Int. J. Syst. Evol. Microbiol.">
        <title>Halobacillus yeomjeoni sp. nov., isolated from a marine solar saltern in Korea.</title>
        <authorList>
            <person name="Yoon J.H."/>
            <person name="Kang S.J."/>
            <person name="Lee C.H."/>
            <person name="Oh H.W."/>
            <person name="Oh T.K."/>
        </authorList>
    </citation>
    <scope>NUCLEOTIDE SEQUENCE [LARGE SCALE GENOMIC DNA]</scope>
    <source>
        <strain evidence="7 8">KCTC 3957</strain>
    </source>
</reference>
<evidence type="ECO:0000256" key="4">
    <source>
        <dbReference type="SAM" id="Coils"/>
    </source>
</evidence>
<comment type="subunit">
    <text evidence="2">Heterodimer of SbcC and SbcD.</text>
</comment>
<dbReference type="Pfam" id="PF13558">
    <property type="entry name" value="SbcC_Walker_B"/>
    <property type="match status" value="1"/>
</dbReference>
<comment type="caution">
    <text evidence="7">The sequence shown here is derived from an EMBL/GenBank/DDBJ whole genome shotgun (WGS) entry which is preliminary data.</text>
</comment>
<dbReference type="SUPFAM" id="SSF52540">
    <property type="entry name" value="P-loop containing nucleoside triphosphate hydrolases"/>
    <property type="match status" value="2"/>
</dbReference>
<dbReference type="RefSeq" id="WP_197316112.1">
    <property type="nucleotide sequence ID" value="NZ_JADZSC010000001.1"/>
</dbReference>
<feature type="coiled-coil region" evidence="4">
    <location>
        <begin position="769"/>
        <end position="796"/>
    </location>
</feature>
<feature type="coiled-coil region" evidence="4">
    <location>
        <begin position="601"/>
        <end position="652"/>
    </location>
</feature>
<keyword evidence="4" id="KW-0175">Coiled coil</keyword>
<dbReference type="EMBL" id="JADZSC010000001">
    <property type="protein sequence ID" value="MBH0229508.1"/>
    <property type="molecule type" value="Genomic_DNA"/>
</dbReference>
<dbReference type="Gene3D" id="3.40.50.300">
    <property type="entry name" value="P-loop containing nucleotide triphosphate hydrolases"/>
    <property type="match status" value="2"/>
</dbReference>
<evidence type="ECO:0000256" key="5">
    <source>
        <dbReference type="SAM" id="MobiDB-lite"/>
    </source>
</evidence>
<dbReference type="InterPro" id="IPR027267">
    <property type="entry name" value="AH/BAR_dom_sf"/>
</dbReference>
<feature type="domain" description="Rad50/SbcC-type AAA" evidence="6">
    <location>
        <begin position="6"/>
        <end position="212"/>
    </location>
</feature>
<keyword evidence="8" id="KW-1185">Reference proteome</keyword>
<proteinExistence type="inferred from homology"/>
<dbReference type="Proteomes" id="UP000614490">
    <property type="component" value="Unassembled WGS sequence"/>
</dbReference>
<evidence type="ECO:0000313" key="8">
    <source>
        <dbReference type="Proteomes" id="UP000614490"/>
    </source>
</evidence>
<feature type="coiled-coil region" evidence="4">
    <location>
        <begin position="387"/>
        <end position="459"/>
    </location>
</feature>
<dbReference type="InterPro" id="IPR027417">
    <property type="entry name" value="P-loop_NTPase"/>
</dbReference>
<evidence type="ECO:0000259" key="6">
    <source>
        <dbReference type="Pfam" id="PF13476"/>
    </source>
</evidence>
<dbReference type="Pfam" id="PF13476">
    <property type="entry name" value="AAA_23"/>
    <property type="match status" value="1"/>
</dbReference>
<dbReference type="GO" id="GO:0006302">
    <property type="term" value="P:double-strand break repair"/>
    <property type="evidence" value="ECO:0007669"/>
    <property type="project" value="InterPro"/>
</dbReference>
<feature type="region of interest" description="Disordered" evidence="5">
    <location>
        <begin position="334"/>
        <end position="362"/>
    </location>
</feature>
<sequence>MRALALTMNAFGPYRLKQTIDFTILGEESIFLITGPTGAGKTTIFDAMCFALYGRASGSDRDQDTMRSHFADPGETTYVDFQFELRGKPYRIVRMPKQVRKKERGEGWKEDPARAELYLIQGDEEKLIASKIKEVNDYIEEIMSLDYEQFRKMIMIPQGEFRKLISENSKEREEILQRIFKTHFYSELTEHLKQQSKTLEKEINEFQWKIDQAVGRINWGMEVESIDEEPDQVVERLKKRILEQKNLLNEENEHLRELNEKNEKIQEVYHAAKNMHEQFQERDELKKEAVRLQEKEKDISVIEEEMKWAKKAADIRPYEKQWQERKQEFERLKVSQQKKEERRKEKESEFHNVQEKYLQEEKRDSERKKLEEQWTKKLEEQQKLQEFTSLQQQFEKLNGDLQEKECNLAHLKNHYQELTNEKEKWKHEIKDERHVTNDLMEHKTQLDQLNQTLDKVKTLSQEWLTLQDMRNTYQRFMKKFRTIENHYQESKKKYESALEEIRSHHAYTLSVQLEEGSPCPVCGSSHHPEPAGKPGHVAGQKELEQLKQAFEQADTDYQKARNEAVDVKTKGETQRRVTDSLYKELASLVEELDEKSIDQAIHTLREQSSAVEKKMTELRNKAQHIDTAYKKLDEIEKEINEYNQKIETSQKSVYEKQQKLIELKTKLNTFKENHSFETIDEGQLNKEVNVAERNYKEAMKNWETIQKTFMQARDDLQQAKVSEEESQSYLKQTEAALKQREKEFKQTFDQYGFSSMETYKEALLSSESMNEKQTMIDQYKQKVAVVNERLQLLESKLKDQPKPDLEDILKKWEETKGNLHTQQQIVNDMNVAVKQNEEVRITMQELLREQGDLAKQYYDIAELANLARGDNHLRLSLERYVLAAFLDEILVQANLRFDQMSDHRYQLIRSGEVAKRGAQSGLDLEVLDHHTGQQRSVRTLSGGEGFKASLSLALGMADVVQAHAGGVQLDTLFIDEGFGTLDEISLEQAIDCLRGLQDGNRMLGIISHVSQLKEEIPAKLQIQAGPQGSSVQFVFQ</sequence>
<name>A0A931HU93_9BACI</name>
<dbReference type="GO" id="GO:0016887">
    <property type="term" value="F:ATP hydrolysis activity"/>
    <property type="evidence" value="ECO:0007669"/>
    <property type="project" value="InterPro"/>
</dbReference>
<evidence type="ECO:0000256" key="2">
    <source>
        <dbReference type="ARBA" id="ARBA00011322"/>
    </source>
</evidence>
<dbReference type="InterPro" id="IPR038729">
    <property type="entry name" value="Rad50/SbcC_AAA"/>
</dbReference>